<dbReference type="GO" id="GO:0000145">
    <property type="term" value="C:exocyst"/>
    <property type="evidence" value="ECO:0007669"/>
    <property type="project" value="InterPro"/>
</dbReference>
<dbReference type="Pfam" id="PF06046">
    <property type="entry name" value="Sec6"/>
    <property type="match status" value="2"/>
</dbReference>
<dbReference type="PANTHER" id="PTHR21292">
    <property type="entry name" value="EXOCYST COMPLEX COMPONENT SEC6-RELATED"/>
    <property type="match status" value="1"/>
</dbReference>
<dbReference type="EMBL" id="VOFY01000009">
    <property type="protein sequence ID" value="KAA8589315.1"/>
    <property type="molecule type" value="Genomic_DNA"/>
</dbReference>
<sequence>MGSEIKHNSQSLMNSTHLFRLPHRKDVFDASLLFPLQIMQKRRGVIFHMHHPQQEEPDIPGRPGSRTRLSSTTMPAETVTDGLRLINILPDGRWFTFGRVPRAQAGVQNPSMTDGQSSPGHETPQIATLTFEQRLEAQLFYEAGELLIEREERLFGEINEKETLTHHEEEVNKLAADHQALKELVLQNLSLSLGEVNLEALTSAVKAVNQEEDQDQRWTQRSRTPPDWRPGEWRKLHNSTLRSLVKERLENPMTPLDDQGNMSAIQADICSMGRQLKEDLLSVVDVVKGCYPPEWNISHFYASLYHQAFSARLRTIADYGLGDKDCTVLLRWVNEFYPQLLQKPELASEIDVEALGKLLPNDLLKNLEEQYLTKQQEDLTMYIKRILEDEEQKWNKGEAPTRRDGCFVSPVACDIIQVINGTVKSAEIVVGDLHKAQSITCQLRDLMQRYNVFQKDVMRQNKPNSRPIIKAHLDSVEQFRDVLNNNKQLFTEDVRGSLSHPQYRMLGTNKWLDKAVFEKLLDSIENQIQDLCGSSEASHQKLIGQLHQEVAQEYVKRLLKQNVKLKDKDQQLKAYGVGSEKDWCTEILTKIAEVLKLQDLPAIQMQIASLGSAYPDLSEKHVSALLKLKTNLTRADRKNVKETLLDILGETGSSDSPRPFFSGVQVK</sequence>
<dbReference type="GO" id="GO:0051601">
    <property type="term" value="P:exocyst localization"/>
    <property type="evidence" value="ECO:0007669"/>
    <property type="project" value="TreeGrafter"/>
</dbReference>
<dbReference type="InterPro" id="IPR010326">
    <property type="entry name" value="EXOC3/Sec6"/>
</dbReference>
<keyword evidence="4" id="KW-1185">Reference proteome</keyword>
<dbReference type="PANTHER" id="PTHR21292:SF4">
    <property type="entry name" value="TUMOR NECROSIS FACTOR ALPHA-INDUCED PROTEIN 2"/>
    <property type="match status" value="1"/>
</dbReference>
<comment type="similarity">
    <text evidence="1">Belongs to the SEC6 family.</text>
</comment>
<comment type="caution">
    <text evidence="3">The sequence shown here is derived from an EMBL/GenBank/DDBJ whole genome shotgun (WGS) entry which is preliminary data.</text>
</comment>
<dbReference type="GO" id="GO:0006887">
    <property type="term" value="P:exocytosis"/>
    <property type="evidence" value="ECO:0007669"/>
    <property type="project" value="InterPro"/>
</dbReference>
<feature type="region of interest" description="Disordered" evidence="2">
    <location>
        <begin position="210"/>
        <end position="230"/>
    </location>
</feature>
<reference evidence="3 4" key="1">
    <citation type="submission" date="2019-08" db="EMBL/GenBank/DDBJ databases">
        <title>A chromosome-level genome assembly, high-density linkage maps, and genome scans reveal the genomic architecture of hybrid incompatibilities underlying speciation via character displacement in darters (Percidae: Etheostominae).</title>
        <authorList>
            <person name="Moran R.L."/>
            <person name="Catchen J.M."/>
            <person name="Fuller R.C."/>
        </authorList>
    </citation>
    <scope>NUCLEOTIDE SEQUENCE [LARGE SCALE GENOMIC DNA]</scope>
    <source>
        <strain evidence="3">EspeVRDwgs_2016</strain>
        <tissue evidence="3">Muscle</tissue>
    </source>
</reference>
<feature type="region of interest" description="Disordered" evidence="2">
    <location>
        <begin position="52"/>
        <end position="74"/>
    </location>
</feature>
<evidence type="ECO:0000313" key="3">
    <source>
        <dbReference type="EMBL" id="KAA8589315.1"/>
    </source>
</evidence>
<protein>
    <recommendedName>
        <fullName evidence="5">Exocyst complex component Sec6</fullName>
    </recommendedName>
</protein>
<evidence type="ECO:0008006" key="5">
    <source>
        <dbReference type="Google" id="ProtNLM"/>
    </source>
</evidence>
<organism evidence="3 4">
    <name type="scientific">Etheostoma spectabile</name>
    <name type="common">orangethroat darter</name>
    <dbReference type="NCBI Taxonomy" id="54343"/>
    <lineage>
        <taxon>Eukaryota</taxon>
        <taxon>Metazoa</taxon>
        <taxon>Chordata</taxon>
        <taxon>Craniata</taxon>
        <taxon>Vertebrata</taxon>
        <taxon>Euteleostomi</taxon>
        <taxon>Actinopterygii</taxon>
        <taxon>Neopterygii</taxon>
        <taxon>Teleostei</taxon>
        <taxon>Neoteleostei</taxon>
        <taxon>Acanthomorphata</taxon>
        <taxon>Eupercaria</taxon>
        <taxon>Perciformes</taxon>
        <taxon>Percoidei</taxon>
        <taxon>Percidae</taxon>
        <taxon>Etheostomatinae</taxon>
        <taxon>Etheostoma</taxon>
    </lineage>
</organism>
<evidence type="ECO:0000256" key="1">
    <source>
        <dbReference type="ARBA" id="ARBA00009447"/>
    </source>
</evidence>
<gene>
    <name evidence="3" type="ORF">FQN60_012680</name>
</gene>
<evidence type="ECO:0000313" key="4">
    <source>
        <dbReference type="Proteomes" id="UP000327493"/>
    </source>
</evidence>
<proteinExistence type="inferred from homology"/>
<dbReference type="InterPro" id="IPR042532">
    <property type="entry name" value="EXOC3/Sec6_C"/>
</dbReference>
<accession>A0A5J5D9V5</accession>
<dbReference type="Gene3D" id="1.10.357.70">
    <property type="entry name" value="Exocyst complex component Sec6, C-terminal domain"/>
    <property type="match status" value="1"/>
</dbReference>
<dbReference type="Proteomes" id="UP000327493">
    <property type="component" value="Chromosome 9"/>
</dbReference>
<dbReference type="GO" id="GO:0000149">
    <property type="term" value="F:SNARE binding"/>
    <property type="evidence" value="ECO:0007669"/>
    <property type="project" value="TreeGrafter"/>
</dbReference>
<dbReference type="AlphaFoldDB" id="A0A5J5D9V5"/>
<name>A0A5J5D9V5_9PERO</name>
<evidence type="ECO:0000256" key="2">
    <source>
        <dbReference type="SAM" id="MobiDB-lite"/>
    </source>
</evidence>